<proteinExistence type="predicted"/>
<protein>
    <recommendedName>
        <fullName evidence="2">DUF2288 domain-containing protein</fullName>
    </recommendedName>
</protein>
<dbReference type="InterPro" id="IPR018741">
    <property type="entry name" value="DUF2288"/>
</dbReference>
<dbReference type="Pfam" id="PF10052">
    <property type="entry name" value="DUF2288"/>
    <property type="match status" value="1"/>
</dbReference>
<organism evidence="1">
    <name type="scientific">hydrothermal vent metagenome</name>
    <dbReference type="NCBI Taxonomy" id="652676"/>
    <lineage>
        <taxon>unclassified sequences</taxon>
        <taxon>metagenomes</taxon>
        <taxon>ecological metagenomes</taxon>
    </lineage>
</organism>
<gene>
    <name evidence="1" type="ORF">MNBD_GAMMA23-1894</name>
</gene>
<dbReference type="AlphaFoldDB" id="A0A3B1AM87"/>
<name>A0A3B1AM87_9ZZZZ</name>
<accession>A0A3B1AM87</accession>
<evidence type="ECO:0000313" key="1">
    <source>
        <dbReference type="EMBL" id="VAW94994.1"/>
    </source>
</evidence>
<evidence type="ECO:0008006" key="2">
    <source>
        <dbReference type="Google" id="ProtNLM"/>
    </source>
</evidence>
<reference evidence="1" key="1">
    <citation type="submission" date="2018-06" db="EMBL/GenBank/DDBJ databases">
        <authorList>
            <person name="Zhirakovskaya E."/>
        </authorList>
    </citation>
    <scope>NUCLEOTIDE SEQUENCE</scope>
</reference>
<sequence>MDLERFQDEKLELNAKELRQTLNIESGKLAWEELQVHFARGVVVVVDSKLDLIEVSSKLVNDDKHAIEEWMTEKKLSRATDDNAKYWLKNKTEFWAVVVPPWVLVQEITDR</sequence>
<dbReference type="EMBL" id="UOFT01000041">
    <property type="protein sequence ID" value="VAW94994.1"/>
    <property type="molecule type" value="Genomic_DNA"/>
</dbReference>